<gene>
    <name evidence="2" type="ORF">B0J11DRAFT_190976</name>
</gene>
<dbReference type="EMBL" id="JAGMWT010000023">
    <property type="protein sequence ID" value="KAH7111809.1"/>
    <property type="molecule type" value="Genomic_DNA"/>
</dbReference>
<name>A0A9P9D3M4_9PLEO</name>
<sequence>MAQNVAGGLPDQEQVYSAFKEVFDGQNASIRKLKAVQRNVQKCQSKEAIQNMIKQHGMGNICQAVKSLLEEGIFASMAKAQLRFPNFFEKFSDQQPAFGRESTGFGVESVDEDQSIAAAMDSNPEETQDNAIPTCRPQSRSQTHTYTSLSHLVCLPFVVHHQLLVTTQETLEKACYAFAEKSLGGVLQREGWECAEAVELNRWTDVFQIYQNEFNPEGLKRIGMPFHDLLGAVTKLRHTAVHRIHITAKEVSELVYRAELLAILLQEEAYVQKISDLRSKTETMVDKLEKHKVSLESRLAETRRLFASKKADLEMQERDAMEKLLQEGKIPLSFENENPDEATSASNVDAYQNQVNGEMNSDDEFYEISATEAHIPRCY</sequence>
<keyword evidence="3" id="KW-1185">Reference proteome</keyword>
<evidence type="ECO:0000256" key="1">
    <source>
        <dbReference type="SAM" id="MobiDB-lite"/>
    </source>
</evidence>
<reference evidence="2" key="1">
    <citation type="journal article" date="2021" name="Nat. Commun.">
        <title>Genetic determinants of endophytism in the Arabidopsis root mycobiome.</title>
        <authorList>
            <person name="Mesny F."/>
            <person name="Miyauchi S."/>
            <person name="Thiergart T."/>
            <person name="Pickel B."/>
            <person name="Atanasova L."/>
            <person name="Karlsson M."/>
            <person name="Huettel B."/>
            <person name="Barry K.W."/>
            <person name="Haridas S."/>
            <person name="Chen C."/>
            <person name="Bauer D."/>
            <person name="Andreopoulos W."/>
            <person name="Pangilinan J."/>
            <person name="LaButti K."/>
            <person name="Riley R."/>
            <person name="Lipzen A."/>
            <person name="Clum A."/>
            <person name="Drula E."/>
            <person name="Henrissat B."/>
            <person name="Kohler A."/>
            <person name="Grigoriev I.V."/>
            <person name="Martin F.M."/>
            <person name="Hacquard S."/>
        </authorList>
    </citation>
    <scope>NUCLEOTIDE SEQUENCE</scope>
    <source>
        <strain evidence="2">MPI-CAGE-CH-0243</strain>
    </source>
</reference>
<dbReference type="OrthoDB" id="5324651at2759"/>
<comment type="caution">
    <text evidence="2">The sequence shown here is derived from an EMBL/GenBank/DDBJ whole genome shotgun (WGS) entry which is preliminary data.</text>
</comment>
<proteinExistence type="predicted"/>
<organism evidence="2 3">
    <name type="scientific">Dendryphion nanum</name>
    <dbReference type="NCBI Taxonomy" id="256645"/>
    <lineage>
        <taxon>Eukaryota</taxon>
        <taxon>Fungi</taxon>
        <taxon>Dikarya</taxon>
        <taxon>Ascomycota</taxon>
        <taxon>Pezizomycotina</taxon>
        <taxon>Dothideomycetes</taxon>
        <taxon>Pleosporomycetidae</taxon>
        <taxon>Pleosporales</taxon>
        <taxon>Torulaceae</taxon>
        <taxon>Dendryphion</taxon>
    </lineage>
</organism>
<evidence type="ECO:0000313" key="2">
    <source>
        <dbReference type="EMBL" id="KAH7111809.1"/>
    </source>
</evidence>
<feature type="region of interest" description="Disordered" evidence="1">
    <location>
        <begin position="121"/>
        <end position="140"/>
    </location>
</feature>
<evidence type="ECO:0008006" key="4">
    <source>
        <dbReference type="Google" id="ProtNLM"/>
    </source>
</evidence>
<dbReference type="Proteomes" id="UP000700596">
    <property type="component" value="Unassembled WGS sequence"/>
</dbReference>
<accession>A0A9P9D3M4</accession>
<protein>
    <recommendedName>
        <fullName evidence="4">Ubiquinol-cytochrome-c reductase cytochrome c1</fullName>
    </recommendedName>
</protein>
<dbReference type="AlphaFoldDB" id="A0A9P9D3M4"/>
<evidence type="ECO:0000313" key="3">
    <source>
        <dbReference type="Proteomes" id="UP000700596"/>
    </source>
</evidence>